<dbReference type="InterPro" id="IPR009563">
    <property type="entry name" value="SSSCA1"/>
</dbReference>
<gene>
    <name evidence="1" type="ORF">BgAZ_501850</name>
</gene>
<dbReference type="PANTHER" id="PTHR16537:SF1">
    <property type="entry name" value="PROTEIN ZNRD2"/>
    <property type="match status" value="1"/>
</dbReference>
<dbReference type="EMBL" id="JAVEPI010000005">
    <property type="protein sequence ID" value="KAK1441853.1"/>
    <property type="molecule type" value="Genomic_DNA"/>
</dbReference>
<dbReference type="PANTHER" id="PTHR16537">
    <property type="entry name" value="SJOEGREN SYNDROME/SCLERODERMA AUTOANTIGEN 1"/>
    <property type="match status" value="1"/>
</dbReference>
<proteinExistence type="predicted"/>
<protein>
    <submittedName>
        <fullName evidence="1">Uncharacterized protein</fullName>
    </submittedName>
</protein>
<dbReference type="InterPro" id="IPR051888">
    <property type="entry name" value="UPF0148_domain"/>
</dbReference>
<organism evidence="1 2">
    <name type="scientific">Babesia gibsoni</name>
    <dbReference type="NCBI Taxonomy" id="33632"/>
    <lineage>
        <taxon>Eukaryota</taxon>
        <taxon>Sar</taxon>
        <taxon>Alveolata</taxon>
        <taxon>Apicomplexa</taxon>
        <taxon>Aconoidasida</taxon>
        <taxon>Piroplasmida</taxon>
        <taxon>Babesiidae</taxon>
        <taxon>Babesia</taxon>
    </lineage>
</organism>
<evidence type="ECO:0000313" key="1">
    <source>
        <dbReference type="EMBL" id="KAK1441853.1"/>
    </source>
</evidence>
<evidence type="ECO:0000313" key="2">
    <source>
        <dbReference type="Proteomes" id="UP001230268"/>
    </source>
</evidence>
<sequence length="193" mass="21621">MEKEVLMEDSTSSASTSEDMAALLLKGWAMMSETCSTCRDVPLMRSREGILRCCRCQSETQTKASVGNGLSAADQRREEAVSSLPVGCNNKYHIVDEGGLESSLVKGIHSNDGYKAAPKTDVEVRKTKPAKFDDRRYRQLCLLRLELNLTLDRHTMVLHNRNESGCEDIDKDGKLLDNIEKTLQLLDIVERKI</sequence>
<accession>A0AAD8LI68</accession>
<dbReference type="Proteomes" id="UP001230268">
    <property type="component" value="Unassembled WGS sequence"/>
</dbReference>
<dbReference type="Pfam" id="PF06677">
    <property type="entry name" value="Auto_anti-p27"/>
    <property type="match status" value="1"/>
</dbReference>
<reference evidence="1" key="1">
    <citation type="submission" date="2023-08" db="EMBL/GenBank/DDBJ databases">
        <title>Draft sequence of the Babesia gibsoni genome.</title>
        <authorList>
            <person name="Yamagishi J.Y."/>
            <person name="Xuan X.X."/>
        </authorList>
    </citation>
    <scope>NUCLEOTIDE SEQUENCE</scope>
    <source>
        <strain evidence="1">Azabu</strain>
    </source>
</reference>
<dbReference type="AlphaFoldDB" id="A0AAD8LI68"/>
<keyword evidence="2" id="KW-1185">Reference proteome</keyword>
<comment type="caution">
    <text evidence="1">The sequence shown here is derived from an EMBL/GenBank/DDBJ whole genome shotgun (WGS) entry which is preliminary data.</text>
</comment>
<name>A0AAD8LI68_BABGI</name>